<dbReference type="EC" id="5.2.1.8" evidence="5"/>
<proteinExistence type="inferred from homology"/>
<name>A0A5C5S2D8_9ACTN</name>
<comment type="caution">
    <text evidence="7">The sequence shown here is derived from an EMBL/GenBank/DDBJ whole genome shotgun (WGS) entry which is preliminary data.</text>
</comment>
<gene>
    <name evidence="7" type="ORF">FK530_08180</name>
</gene>
<dbReference type="Gene3D" id="3.10.50.40">
    <property type="match status" value="1"/>
</dbReference>
<dbReference type="Pfam" id="PF00254">
    <property type="entry name" value="FKBP_C"/>
    <property type="match status" value="1"/>
</dbReference>
<evidence type="ECO:0000256" key="2">
    <source>
        <dbReference type="ARBA" id="ARBA00023110"/>
    </source>
</evidence>
<accession>A0A5C5S2D8</accession>
<evidence type="ECO:0000256" key="4">
    <source>
        <dbReference type="PROSITE-ProRule" id="PRU00277"/>
    </source>
</evidence>
<keyword evidence="3 4" id="KW-0413">Isomerase</keyword>
<protein>
    <recommendedName>
        <fullName evidence="5">Peptidyl-prolyl cis-trans isomerase</fullName>
        <ecNumber evidence="5">5.2.1.8</ecNumber>
    </recommendedName>
</protein>
<feature type="domain" description="PPIase FKBP-type" evidence="6">
    <location>
        <begin position="146"/>
        <end position="233"/>
    </location>
</feature>
<reference evidence="7 8" key="1">
    <citation type="submission" date="2019-06" db="EMBL/GenBank/DDBJ databases">
        <title>Tsukamurella conjunctivitidis sp. nov., Tsukamurella assacharolytica sp. nov. and Tsukamurella sputae sp. nov. isolated from patients with conjunctivitis, bacteraemia (lymphoma) and respiratory infection (sputum) in Hong Kong.</title>
        <authorList>
            <person name="Teng J.L.L."/>
            <person name="Lee H.H."/>
            <person name="Fong J.Y.H."/>
            <person name="Fok K.M.N."/>
            <person name="Lau S.K.P."/>
            <person name="Woo P.C.Y."/>
        </authorList>
    </citation>
    <scope>NUCLEOTIDE SEQUENCE [LARGE SCALE GENOMIC DNA]</scope>
    <source>
        <strain evidence="7 8">HKU72</strain>
    </source>
</reference>
<dbReference type="SUPFAM" id="SSF54534">
    <property type="entry name" value="FKBP-like"/>
    <property type="match status" value="1"/>
</dbReference>
<organism evidence="7 8">
    <name type="scientific">Tsukamurella conjunctivitidis</name>
    <dbReference type="NCBI Taxonomy" id="2592068"/>
    <lineage>
        <taxon>Bacteria</taxon>
        <taxon>Bacillati</taxon>
        <taxon>Actinomycetota</taxon>
        <taxon>Actinomycetes</taxon>
        <taxon>Mycobacteriales</taxon>
        <taxon>Tsukamurellaceae</taxon>
        <taxon>Tsukamurella</taxon>
    </lineage>
</organism>
<comment type="similarity">
    <text evidence="5">Belongs to the FKBP-type PPIase family.</text>
</comment>
<dbReference type="PROSITE" id="PS50059">
    <property type="entry name" value="FKBP_PPIASE"/>
    <property type="match status" value="1"/>
</dbReference>
<dbReference type="InterPro" id="IPR046357">
    <property type="entry name" value="PPIase_dom_sf"/>
</dbReference>
<dbReference type="InterPro" id="IPR001179">
    <property type="entry name" value="PPIase_FKBP_dom"/>
</dbReference>
<comment type="catalytic activity">
    <reaction evidence="1 4 5">
        <text>[protein]-peptidylproline (omega=180) = [protein]-peptidylproline (omega=0)</text>
        <dbReference type="Rhea" id="RHEA:16237"/>
        <dbReference type="Rhea" id="RHEA-COMP:10747"/>
        <dbReference type="Rhea" id="RHEA-COMP:10748"/>
        <dbReference type="ChEBI" id="CHEBI:83833"/>
        <dbReference type="ChEBI" id="CHEBI:83834"/>
        <dbReference type="EC" id="5.2.1.8"/>
    </reaction>
</comment>
<evidence type="ECO:0000256" key="1">
    <source>
        <dbReference type="ARBA" id="ARBA00000971"/>
    </source>
</evidence>
<dbReference type="GO" id="GO:0003755">
    <property type="term" value="F:peptidyl-prolyl cis-trans isomerase activity"/>
    <property type="evidence" value="ECO:0007669"/>
    <property type="project" value="UniProtKB-UniRule"/>
</dbReference>
<dbReference type="EMBL" id="VIGX01000003">
    <property type="protein sequence ID" value="TWS29499.1"/>
    <property type="molecule type" value="Genomic_DNA"/>
</dbReference>
<evidence type="ECO:0000256" key="5">
    <source>
        <dbReference type="RuleBase" id="RU003915"/>
    </source>
</evidence>
<evidence type="ECO:0000259" key="6">
    <source>
        <dbReference type="PROSITE" id="PS50059"/>
    </source>
</evidence>
<dbReference type="Proteomes" id="UP000319375">
    <property type="component" value="Unassembled WGS sequence"/>
</dbReference>
<keyword evidence="8" id="KW-1185">Reference proteome</keyword>
<sequence length="233" mass="23305">MSRSSMVRSTNSCCRSMGSTLSEEVLTACYNPPRGYPSSVPGVDAPLARLTAAAATACVLTVAGCGAGTEQSAASSPTTGAIDGCPAAAPAADARAITLDGVTGRALVVPPTAAAAPRITVETPYRVDRSRTVVAEAGSGAPLTEKSVVTVCYQSVNGRTGTVFDDAFSRATSAEIALPDVVPGFRSALVGQRSGTTVVTAVTAADGYPKGEPRAGVAPGDTLIFAIRVLAAN</sequence>
<evidence type="ECO:0000313" key="7">
    <source>
        <dbReference type="EMBL" id="TWS29499.1"/>
    </source>
</evidence>
<evidence type="ECO:0000256" key="3">
    <source>
        <dbReference type="ARBA" id="ARBA00023235"/>
    </source>
</evidence>
<dbReference type="AlphaFoldDB" id="A0A5C5S2D8"/>
<evidence type="ECO:0000313" key="8">
    <source>
        <dbReference type="Proteomes" id="UP000319375"/>
    </source>
</evidence>
<keyword evidence="2 4" id="KW-0697">Rotamase</keyword>